<dbReference type="CDD" id="cd07721">
    <property type="entry name" value="yflN-like_MBL-fold"/>
    <property type="match status" value="1"/>
</dbReference>
<comment type="caution">
    <text evidence="2">The sequence shown here is derived from an EMBL/GenBank/DDBJ whole genome shotgun (WGS) entry which is preliminary data.</text>
</comment>
<dbReference type="Pfam" id="PF00753">
    <property type="entry name" value="Lactamase_B"/>
    <property type="match status" value="1"/>
</dbReference>
<proteinExistence type="predicted"/>
<reference evidence="3" key="1">
    <citation type="submission" date="2013-11" db="EMBL/GenBank/DDBJ databases">
        <authorList>
            <person name="Hoang H.T."/>
            <person name="Killian M.L."/>
            <person name="Madson D.M."/>
            <person name="Arruda P.H.E."/>
            <person name="Sun D."/>
            <person name="Schwartz K.J."/>
            <person name="Yoon K."/>
        </authorList>
    </citation>
    <scope>NUCLEOTIDE SEQUENCE [LARGE SCALE GENOMIC DNA]</scope>
    <source>
        <strain evidence="3">CDK2</strain>
    </source>
</reference>
<name>A0A0P7GWF8_9EURY</name>
<dbReference type="Proteomes" id="UP000050535">
    <property type="component" value="Unassembled WGS sequence"/>
</dbReference>
<dbReference type="RefSeq" id="WP_054583032.1">
    <property type="nucleotide sequence ID" value="NZ_LGUC01000001.1"/>
</dbReference>
<evidence type="ECO:0000313" key="2">
    <source>
        <dbReference type="EMBL" id="KPN29866.1"/>
    </source>
</evidence>
<evidence type="ECO:0000259" key="1">
    <source>
        <dbReference type="SMART" id="SM00849"/>
    </source>
</evidence>
<evidence type="ECO:0000313" key="3">
    <source>
        <dbReference type="Proteomes" id="UP000050535"/>
    </source>
</evidence>
<feature type="domain" description="Metallo-beta-lactamase" evidence="1">
    <location>
        <begin position="22"/>
        <end position="204"/>
    </location>
</feature>
<dbReference type="Gene3D" id="3.60.15.10">
    <property type="entry name" value="Ribonuclease Z/Hydroxyacylglutathione hydrolase-like"/>
    <property type="match status" value="1"/>
</dbReference>
<keyword evidence="2" id="KW-0378">Hydrolase</keyword>
<dbReference type="PANTHER" id="PTHR42951">
    <property type="entry name" value="METALLO-BETA-LACTAMASE DOMAIN-CONTAINING"/>
    <property type="match status" value="1"/>
</dbReference>
<dbReference type="EMBL" id="LGUC01000001">
    <property type="protein sequence ID" value="KPN29866.1"/>
    <property type="molecule type" value="Genomic_DNA"/>
</dbReference>
<dbReference type="STRING" id="699431.SY89_00586"/>
<protein>
    <submittedName>
        <fullName evidence="2">Hydroxyacylglutathione hydrolase</fullName>
    </submittedName>
</protein>
<dbReference type="PANTHER" id="PTHR42951:SF15">
    <property type="entry name" value="METALLO-BETA-LACTAMASE SUPERFAMILY PROTEIN"/>
    <property type="match status" value="1"/>
</dbReference>
<dbReference type="GO" id="GO:0016787">
    <property type="term" value="F:hydrolase activity"/>
    <property type="evidence" value="ECO:0007669"/>
    <property type="project" value="UniProtKB-KW"/>
</dbReference>
<keyword evidence="3" id="KW-1185">Reference proteome</keyword>
<dbReference type="SUPFAM" id="SSF56281">
    <property type="entry name" value="Metallo-hydrolase/oxidoreductase"/>
    <property type="match status" value="1"/>
</dbReference>
<dbReference type="AlphaFoldDB" id="A0A0P7GWF8"/>
<sequence length="222" mass="23903">MELTDHVYSLPVTLELDGAERTFTPTAVETETGLILFDTTLPGHADALEEALAEHGFGFDDVRFVVLTHHDGDHAGALATIQERTGAPTFAHWAEAPYVDGREFPEKSDAERYPPARVDVELIDGVGFSTLAGPIELVETFGHTRGHSSFHLPEEQLLIAGDALTAADGELQGPAAQHTLEMDQAMESVALLGELDVSHTVCFHGGHVDAGSERIREIANSE</sequence>
<dbReference type="InterPro" id="IPR001279">
    <property type="entry name" value="Metallo-B-lactamas"/>
</dbReference>
<gene>
    <name evidence="2" type="ORF">SY89_00586</name>
</gene>
<accession>A0A0P7GWF8</accession>
<dbReference type="OrthoDB" id="197151at2157"/>
<dbReference type="SMART" id="SM00849">
    <property type="entry name" value="Lactamase_B"/>
    <property type="match status" value="1"/>
</dbReference>
<dbReference type="InterPro" id="IPR036866">
    <property type="entry name" value="RibonucZ/Hydroxyglut_hydro"/>
</dbReference>
<organism evidence="2 3">
    <name type="scientific">Halolamina pelagica</name>
    <dbReference type="NCBI Taxonomy" id="699431"/>
    <lineage>
        <taxon>Archaea</taxon>
        <taxon>Methanobacteriati</taxon>
        <taxon>Methanobacteriota</taxon>
        <taxon>Stenosarchaea group</taxon>
        <taxon>Halobacteria</taxon>
        <taxon>Halobacteriales</taxon>
        <taxon>Haloferacaceae</taxon>
    </lineage>
</organism>
<dbReference type="InterPro" id="IPR050855">
    <property type="entry name" value="NDM-1-like"/>
</dbReference>